<comment type="caution">
    <text evidence="1">The sequence shown here is derived from an EMBL/GenBank/DDBJ whole genome shotgun (WGS) entry which is preliminary data.</text>
</comment>
<dbReference type="EMBL" id="BMFA01000020">
    <property type="protein sequence ID" value="GGB63434.1"/>
    <property type="molecule type" value="Genomic_DNA"/>
</dbReference>
<dbReference type="AlphaFoldDB" id="A0A916X3M9"/>
<reference evidence="1" key="2">
    <citation type="submission" date="2020-09" db="EMBL/GenBank/DDBJ databases">
        <authorList>
            <person name="Sun Q."/>
            <person name="Zhou Y."/>
        </authorList>
    </citation>
    <scope>NUCLEOTIDE SEQUENCE</scope>
    <source>
        <strain evidence="1">CGMCC 1.12426</strain>
    </source>
</reference>
<protein>
    <submittedName>
        <fullName evidence="1">Uncharacterized protein</fullName>
    </submittedName>
</protein>
<accession>A0A916X3M9</accession>
<evidence type="ECO:0000313" key="2">
    <source>
        <dbReference type="Proteomes" id="UP000605148"/>
    </source>
</evidence>
<sequence>MWVIRLSRIETRGFMAKLRDVFRGSEEKLDRQLTVRFAAAKAIVDGHPPEPEWLLAARHTKVELQRRYSKAWMKASTSWEAFKSLKERKPNWALRPVAYRRWKREMDRLRSIAVKASDRKAFLKERRDVSQWQLESAERHWKDHPSRKRLEEHSKDSKFEAMRELKLIGEIRRMTKDDPINRRRPIDQLAGEAAENIQKRDYEERFQCEIDPETTTSFRM</sequence>
<name>A0A916X3M9_9HYPH</name>
<gene>
    <name evidence="1" type="ORF">GCM10011316_39120</name>
</gene>
<reference evidence="1" key="1">
    <citation type="journal article" date="2014" name="Int. J. Syst. Evol. Microbiol.">
        <title>Complete genome sequence of Corynebacterium casei LMG S-19264T (=DSM 44701T), isolated from a smear-ripened cheese.</title>
        <authorList>
            <consortium name="US DOE Joint Genome Institute (JGI-PGF)"/>
            <person name="Walter F."/>
            <person name="Albersmeier A."/>
            <person name="Kalinowski J."/>
            <person name="Ruckert C."/>
        </authorList>
    </citation>
    <scope>NUCLEOTIDE SEQUENCE</scope>
    <source>
        <strain evidence="1">CGMCC 1.12426</strain>
    </source>
</reference>
<dbReference type="Proteomes" id="UP000605148">
    <property type="component" value="Unassembled WGS sequence"/>
</dbReference>
<keyword evidence="2" id="KW-1185">Reference proteome</keyword>
<proteinExistence type="predicted"/>
<evidence type="ECO:0000313" key="1">
    <source>
        <dbReference type="EMBL" id="GGB63434.1"/>
    </source>
</evidence>
<dbReference type="RefSeq" id="WP_172972174.1">
    <property type="nucleotide sequence ID" value="NZ_BMFA01000020.1"/>
</dbReference>
<organism evidence="1 2">
    <name type="scientific">Roseibium aquae</name>
    <dbReference type="NCBI Taxonomy" id="1323746"/>
    <lineage>
        <taxon>Bacteria</taxon>
        <taxon>Pseudomonadati</taxon>
        <taxon>Pseudomonadota</taxon>
        <taxon>Alphaproteobacteria</taxon>
        <taxon>Hyphomicrobiales</taxon>
        <taxon>Stappiaceae</taxon>
        <taxon>Roseibium</taxon>
    </lineage>
</organism>